<evidence type="ECO:0000313" key="1">
    <source>
        <dbReference type="EMBL" id="KAK9189266.1"/>
    </source>
</evidence>
<proteinExistence type="predicted"/>
<dbReference type="AlphaFoldDB" id="A0AAP0LYZ9"/>
<gene>
    <name evidence="1" type="ORF">WN944_020672</name>
</gene>
<accession>A0AAP0LYZ9</accession>
<protein>
    <submittedName>
        <fullName evidence="1">Uncharacterized protein</fullName>
    </submittedName>
</protein>
<comment type="caution">
    <text evidence="1">The sequence shown here is derived from an EMBL/GenBank/DDBJ whole genome shotgun (WGS) entry which is preliminary data.</text>
</comment>
<keyword evidence="2" id="KW-1185">Reference proteome</keyword>
<name>A0AAP0LYZ9_9ROSI</name>
<sequence>MDSCSMKDEETGGVSTWVLLCIGFGRSMSTRRELLVEDGKVAAANAIGTTIMKLDKGKLGEDE</sequence>
<dbReference type="EMBL" id="JBCGBO010000007">
    <property type="protein sequence ID" value="KAK9189266.1"/>
    <property type="molecule type" value="Genomic_DNA"/>
</dbReference>
<organism evidence="1 2">
    <name type="scientific">Citrus x changshan-huyou</name>
    <dbReference type="NCBI Taxonomy" id="2935761"/>
    <lineage>
        <taxon>Eukaryota</taxon>
        <taxon>Viridiplantae</taxon>
        <taxon>Streptophyta</taxon>
        <taxon>Embryophyta</taxon>
        <taxon>Tracheophyta</taxon>
        <taxon>Spermatophyta</taxon>
        <taxon>Magnoliopsida</taxon>
        <taxon>eudicotyledons</taxon>
        <taxon>Gunneridae</taxon>
        <taxon>Pentapetalae</taxon>
        <taxon>rosids</taxon>
        <taxon>malvids</taxon>
        <taxon>Sapindales</taxon>
        <taxon>Rutaceae</taxon>
        <taxon>Aurantioideae</taxon>
        <taxon>Citrus</taxon>
    </lineage>
</organism>
<reference evidence="1 2" key="1">
    <citation type="submission" date="2024-05" db="EMBL/GenBank/DDBJ databases">
        <title>Haplotype-resolved chromosome-level genome assembly of Huyou (Citrus changshanensis).</title>
        <authorList>
            <person name="Miao C."/>
            <person name="Chen W."/>
            <person name="Wu Y."/>
            <person name="Wang L."/>
            <person name="Zhao S."/>
            <person name="Grierson D."/>
            <person name="Xu C."/>
            <person name="Chen K."/>
        </authorList>
    </citation>
    <scope>NUCLEOTIDE SEQUENCE [LARGE SCALE GENOMIC DNA]</scope>
    <source>
        <strain evidence="1">01-14</strain>
        <tissue evidence="1">Leaf</tissue>
    </source>
</reference>
<evidence type="ECO:0000313" key="2">
    <source>
        <dbReference type="Proteomes" id="UP001428341"/>
    </source>
</evidence>
<dbReference type="Proteomes" id="UP001428341">
    <property type="component" value="Unassembled WGS sequence"/>
</dbReference>